<feature type="repeat" description="PPR" evidence="2">
    <location>
        <begin position="150"/>
        <end position="184"/>
    </location>
</feature>
<dbReference type="OrthoDB" id="185373at2759"/>
<evidence type="ECO:0000313" key="3">
    <source>
        <dbReference type="EMBL" id="KAG0482939.1"/>
    </source>
</evidence>
<protein>
    <recommendedName>
        <fullName evidence="5">Pentatricopeptide repeat-containing protein</fullName>
    </recommendedName>
</protein>
<evidence type="ECO:0000313" key="4">
    <source>
        <dbReference type="Proteomes" id="UP000639772"/>
    </source>
</evidence>
<evidence type="ECO:0000256" key="1">
    <source>
        <dbReference type="ARBA" id="ARBA00022737"/>
    </source>
</evidence>
<accession>A0A835R695</accession>
<dbReference type="FunFam" id="1.25.40.10:FF:000344">
    <property type="entry name" value="Pentatricopeptide repeat-containing protein"/>
    <property type="match status" value="1"/>
</dbReference>
<comment type="caution">
    <text evidence="3">The sequence shown here is derived from an EMBL/GenBank/DDBJ whole genome shotgun (WGS) entry which is preliminary data.</text>
</comment>
<dbReference type="GO" id="GO:0003723">
    <property type="term" value="F:RNA binding"/>
    <property type="evidence" value="ECO:0007669"/>
    <property type="project" value="InterPro"/>
</dbReference>
<dbReference type="InterPro" id="IPR011990">
    <property type="entry name" value="TPR-like_helical_dom_sf"/>
</dbReference>
<keyword evidence="1" id="KW-0677">Repeat</keyword>
<evidence type="ECO:0000256" key="2">
    <source>
        <dbReference type="PROSITE-ProRule" id="PRU00708"/>
    </source>
</evidence>
<reference evidence="3 4" key="1">
    <citation type="journal article" date="2020" name="Nat. Food">
        <title>A phased Vanilla planifolia genome enables genetic improvement of flavour and production.</title>
        <authorList>
            <person name="Hasing T."/>
            <person name="Tang H."/>
            <person name="Brym M."/>
            <person name="Khazi F."/>
            <person name="Huang T."/>
            <person name="Chambers A.H."/>
        </authorList>
    </citation>
    <scope>NUCLEOTIDE SEQUENCE [LARGE SCALE GENOMIC DNA]</scope>
    <source>
        <tissue evidence="3">Leaf</tissue>
    </source>
</reference>
<sequence length="507" mass="56221">MPCDSLVPCSPFFIKQIQRCSPRSWHRLQPPPPPTPTPTPANQPCECLVATIRCLSSAGRLSAAFTAFSHLRRLLPRSFSSRLDHPISSLLAASASLGSLAHGSPLHALALSLGFLPWNHYIVSRLGALYAACSLPDGARAAVEDSTVTVAFPWNIVLSAYVQDGYLQDAIFIYEMMLERGVRPDNFTYSSILGVCGKLRDLRFGHNVHRQIVSSGLQYDAFVNNAILALYSNCGAVNHARKVFDEMPDRDIISWNSMILGYTSLGRWEEASQLLERMRLEGFVLNSISFNIIISGHLQLGNHTEALRLLSCARTQTDTWAVDSVGLVLGLKACSKMGFLKQGKEIHGLAIRSDCHEHEHINNALITLYSRCGNVAYTCIFLHLTSSRTIVTWNTMISAIAATTSIPRVTIFLQEMIGSKTPPNHITIVTMTSLFAEAADPWHGNLLIAQRLFEMMENRDRISYTTLIGGYGLQGNRMFARKLFLEMISQGIEPDEIAIDVVRSAWR</sequence>
<dbReference type="PROSITE" id="PS51375">
    <property type="entry name" value="PPR"/>
    <property type="match status" value="3"/>
</dbReference>
<feature type="repeat" description="PPR" evidence="2">
    <location>
        <begin position="460"/>
        <end position="494"/>
    </location>
</feature>
<dbReference type="Proteomes" id="UP000639772">
    <property type="component" value="Unassembled WGS sequence"/>
</dbReference>
<gene>
    <name evidence="3" type="ORF">HPP92_011023</name>
</gene>
<feature type="repeat" description="PPR" evidence="2">
    <location>
        <begin position="251"/>
        <end position="285"/>
    </location>
</feature>
<proteinExistence type="predicted"/>
<name>A0A835R695_VANPL</name>
<dbReference type="NCBIfam" id="TIGR00756">
    <property type="entry name" value="PPR"/>
    <property type="match status" value="3"/>
</dbReference>
<dbReference type="Pfam" id="PF01535">
    <property type="entry name" value="PPR"/>
    <property type="match status" value="1"/>
</dbReference>
<dbReference type="Gene3D" id="1.25.40.10">
    <property type="entry name" value="Tetratricopeptide repeat domain"/>
    <property type="match status" value="4"/>
</dbReference>
<dbReference type="Pfam" id="PF13041">
    <property type="entry name" value="PPR_2"/>
    <property type="match status" value="2"/>
</dbReference>
<evidence type="ECO:0008006" key="5">
    <source>
        <dbReference type="Google" id="ProtNLM"/>
    </source>
</evidence>
<dbReference type="EMBL" id="JADCNM010000005">
    <property type="protein sequence ID" value="KAG0482939.1"/>
    <property type="molecule type" value="Genomic_DNA"/>
</dbReference>
<dbReference type="PANTHER" id="PTHR47926">
    <property type="entry name" value="PENTATRICOPEPTIDE REPEAT-CONTAINING PROTEIN"/>
    <property type="match status" value="1"/>
</dbReference>
<dbReference type="AlphaFoldDB" id="A0A835R695"/>
<dbReference type="InterPro" id="IPR002885">
    <property type="entry name" value="PPR_rpt"/>
</dbReference>
<dbReference type="GO" id="GO:0009451">
    <property type="term" value="P:RNA modification"/>
    <property type="evidence" value="ECO:0007669"/>
    <property type="project" value="InterPro"/>
</dbReference>
<dbReference type="InterPro" id="IPR046960">
    <property type="entry name" value="PPR_At4g14850-like_plant"/>
</dbReference>
<organism evidence="3 4">
    <name type="scientific">Vanilla planifolia</name>
    <name type="common">Vanilla</name>
    <dbReference type="NCBI Taxonomy" id="51239"/>
    <lineage>
        <taxon>Eukaryota</taxon>
        <taxon>Viridiplantae</taxon>
        <taxon>Streptophyta</taxon>
        <taxon>Embryophyta</taxon>
        <taxon>Tracheophyta</taxon>
        <taxon>Spermatophyta</taxon>
        <taxon>Magnoliopsida</taxon>
        <taxon>Liliopsida</taxon>
        <taxon>Asparagales</taxon>
        <taxon>Orchidaceae</taxon>
        <taxon>Vanilloideae</taxon>
        <taxon>Vanilleae</taxon>
        <taxon>Vanilla</taxon>
    </lineage>
</organism>